<accession>A0A0F9JT73</accession>
<organism evidence="2">
    <name type="scientific">marine sediment metagenome</name>
    <dbReference type="NCBI Taxonomy" id="412755"/>
    <lineage>
        <taxon>unclassified sequences</taxon>
        <taxon>metagenomes</taxon>
        <taxon>ecological metagenomes</taxon>
    </lineage>
</organism>
<evidence type="ECO:0000256" key="1">
    <source>
        <dbReference type="SAM" id="Phobius"/>
    </source>
</evidence>
<reference evidence="2" key="1">
    <citation type="journal article" date="2015" name="Nature">
        <title>Complex archaea that bridge the gap between prokaryotes and eukaryotes.</title>
        <authorList>
            <person name="Spang A."/>
            <person name="Saw J.H."/>
            <person name="Jorgensen S.L."/>
            <person name="Zaremba-Niedzwiedzka K."/>
            <person name="Martijn J."/>
            <person name="Lind A.E."/>
            <person name="van Eijk R."/>
            <person name="Schleper C."/>
            <person name="Guy L."/>
            <person name="Ettema T.J."/>
        </authorList>
    </citation>
    <scope>NUCLEOTIDE SEQUENCE</scope>
</reference>
<gene>
    <name evidence="2" type="ORF">LCGC14_1488850</name>
</gene>
<proteinExistence type="predicted"/>
<keyword evidence="1" id="KW-0472">Membrane</keyword>
<name>A0A0F9JT73_9ZZZZ</name>
<keyword evidence="1" id="KW-1133">Transmembrane helix</keyword>
<sequence length="174" mass="21509">MHNIKKKSNHTILFISCDENYFVKYHPSHLRMYNNLIYFYKHKDFYVIVLQNNRDRHREDKNLKKDMICYYYKEIRIFNNRLVHFIDFNPFYITKIIKILKKHKVDLIHVEFPYGINILRFLTIIPISYSSHNVEKLYWKNIGSYYFKIPSLLTSFYSLYIYIVKKYGVKIYSM</sequence>
<evidence type="ECO:0000313" key="2">
    <source>
        <dbReference type="EMBL" id="KKM65676.1"/>
    </source>
</evidence>
<keyword evidence="1" id="KW-0812">Transmembrane</keyword>
<dbReference type="AlphaFoldDB" id="A0A0F9JT73"/>
<dbReference type="Gene3D" id="3.40.50.2000">
    <property type="entry name" value="Glycogen Phosphorylase B"/>
    <property type="match status" value="1"/>
</dbReference>
<dbReference type="EMBL" id="LAZR01010684">
    <property type="protein sequence ID" value="KKM65676.1"/>
    <property type="molecule type" value="Genomic_DNA"/>
</dbReference>
<feature type="transmembrane region" description="Helical" evidence="1">
    <location>
        <begin position="105"/>
        <end position="125"/>
    </location>
</feature>
<feature type="transmembrane region" description="Helical" evidence="1">
    <location>
        <begin position="145"/>
        <end position="164"/>
    </location>
</feature>
<evidence type="ECO:0008006" key="3">
    <source>
        <dbReference type="Google" id="ProtNLM"/>
    </source>
</evidence>
<protein>
    <recommendedName>
        <fullName evidence="3">Glycosyltransferase subfamily 4-like N-terminal domain-containing protein</fullName>
    </recommendedName>
</protein>
<comment type="caution">
    <text evidence="2">The sequence shown here is derived from an EMBL/GenBank/DDBJ whole genome shotgun (WGS) entry which is preliminary data.</text>
</comment>